<feature type="transmembrane region" description="Helical" evidence="8">
    <location>
        <begin position="403"/>
        <end position="423"/>
    </location>
</feature>
<feature type="transmembrane region" description="Helical" evidence="8">
    <location>
        <begin position="491"/>
        <end position="515"/>
    </location>
</feature>
<dbReference type="GO" id="GO:0005315">
    <property type="term" value="F:phosphate transmembrane transporter activity"/>
    <property type="evidence" value="ECO:0007669"/>
    <property type="project" value="InterPro"/>
</dbReference>
<dbReference type="AlphaFoldDB" id="A0A5S6QER9"/>
<evidence type="ECO:0000313" key="9">
    <source>
        <dbReference type="Proteomes" id="UP000046395"/>
    </source>
</evidence>
<name>A0A5S6QER9_TRIMR</name>
<dbReference type="WBParaSite" id="TMUE_1000005718.2">
    <property type="protein sequence ID" value="TMUE_1000005718.2"/>
    <property type="gene ID" value="WBGene00286704"/>
</dbReference>
<feature type="transmembrane region" description="Helical" evidence="8">
    <location>
        <begin position="189"/>
        <end position="207"/>
    </location>
</feature>
<dbReference type="WBParaSite" id="TMUE_1000005718.3">
    <property type="protein sequence ID" value="TMUE_1000005718.3"/>
    <property type="gene ID" value="WBGene00286704"/>
</dbReference>
<proteinExistence type="inferred from homology"/>
<evidence type="ECO:0000256" key="7">
    <source>
        <dbReference type="ARBA" id="ARBA00023136"/>
    </source>
</evidence>
<comment type="subcellular location">
    <subcellularLocation>
        <location evidence="1 8">Membrane</location>
        <topology evidence="1 8">Multi-pass membrane protein</topology>
    </subcellularLocation>
</comment>
<feature type="transmembrane region" description="Helical" evidence="8">
    <location>
        <begin position="53"/>
        <end position="73"/>
    </location>
</feature>
<keyword evidence="9" id="KW-1185">Reference proteome</keyword>
<reference evidence="10" key="3">
    <citation type="submission" date="2019-12" db="UniProtKB">
        <authorList>
            <consortium name="WormBaseParasite"/>
        </authorList>
    </citation>
    <scope>IDENTIFICATION</scope>
</reference>
<feature type="transmembrane region" description="Helical" evidence="8">
    <location>
        <begin position="12"/>
        <end position="33"/>
    </location>
</feature>
<evidence type="ECO:0000313" key="10">
    <source>
        <dbReference type="WBParaSite" id="TMUE_1000005718.1"/>
    </source>
</evidence>
<dbReference type="WBParaSite" id="TMUE_1000005718.4">
    <property type="protein sequence ID" value="TMUE_1000005718.4"/>
    <property type="gene ID" value="WBGene00286704"/>
</dbReference>
<keyword evidence="6 8" id="KW-1133">Transmembrane helix</keyword>
<dbReference type="GO" id="GO:0016020">
    <property type="term" value="C:membrane"/>
    <property type="evidence" value="ECO:0007669"/>
    <property type="project" value="UniProtKB-SubCell"/>
</dbReference>
<evidence type="ECO:0000256" key="5">
    <source>
        <dbReference type="ARBA" id="ARBA00022692"/>
    </source>
</evidence>
<dbReference type="Pfam" id="PF01384">
    <property type="entry name" value="PHO4"/>
    <property type="match status" value="1"/>
</dbReference>
<keyword evidence="7 8" id="KW-0472">Membrane</keyword>
<dbReference type="PANTHER" id="PTHR11101:SF80">
    <property type="entry name" value="PHOSPHATE TRANSPORTER"/>
    <property type="match status" value="1"/>
</dbReference>
<evidence type="ECO:0000256" key="6">
    <source>
        <dbReference type="ARBA" id="ARBA00022989"/>
    </source>
</evidence>
<reference evidence="9" key="2">
    <citation type="submission" date="2014-03" db="EMBL/GenBank/DDBJ databases">
        <title>The whipworm genome and dual-species transcriptomics of an intimate host-pathogen interaction.</title>
        <authorList>
            <person name="Foth B.J."/>
            <person name="Tsai I.J."/>
            <person name="Reid A.J."/>
            <person name="Bancroft A.J."/>
            <person name="Nichol S."/>
            <person name="Tracey A."/>
            <person name="Holroyd N."/>
            <person name="Cotton J.A."/>
            <person name="Stanley E.J."/>
            <person name="Zarowiecki M."/>
            <person name="Liu J.Z."/>
            <person name="Huckvale T."/>
            <person name="Cooper P.J."/>
            <person name="Grencis R.K."/>
            <person name="Berriman M."/>
        </authorList>
    </citation>
    <scope>NUCLEOTIDE SEQUENCE [LARGE SCALE GENOMIC DNA]</scope>
    <source>
        <strain evidence="9">Edinburgh</strain>
    </source>
</reference>
<comment type="similarity">
    <text evidence="2 8">Belongs to the inorganic phosphate transporter (PiT) (TC 2.A.20) family.</text>
</comment>
<keyword evidence="3 8" id="KW-0813">Transport</keyword>
<evidence type="ECO:0000256" key="2">
    <source>
        <dbReference type="ARBA" id="ARBA00009916"/>
    </source>
</evidence>
<sequence>MLSMDVATFQSQTLWIVVVGFIIALLLSYAIGANDTANNFGTSVGSKALTLRQAYILGTCFETLGAVLLGYKVTDTVRKGVIDINLYNGTEKQLMIGQLSTLAGCGSWLTIATLLKLPVSGTHSVVGATVGFSLVLRGTEGISWAQIGEIVGSWFLSPLLSGAVSVSLYAIVHYSVLSTKDPLKYGLRSLAMWYFVTVTINLLSVFLDGSELLQMDKIPVWGGILASCIGGAVTALLIHLIMIPKMKRSFGSNTVARARVKKDDTAAVSMTSFATSCPDISSHYCVGKDSALAVRQGSAAYNGYEDREERAGNMNGNVPLRPEASTKKAKLAKIAKKLIIIQRKPESPSVCKLFTSLQVLSACFSSFAHGGNDVSNAIAPLVGIWVIYRDGAISSKEPTPIWLMLYGAFGMCVGFWTLGHLVIQTVGEGLTEISPVSGFAIEMGAACSVLFASKLGMPVSTTHCKIGSVVAVGMVRSRSDGVRWSTLRNIVISWVVTVPVAGLFSAATVAILNLIV</sequence>
<reference evidence="9" key="1">
    <citation type="submission" date="2013-11" db="EMBL/GenBank/DDBJ databases">
        <authorList>
            <person name="Aslett M."/>
        </authorList>
    </citation>
    <scope>NUCLEOTIDE SEQUENCE [LARGE SCALE GENOMIC DNA]</scope>
    <source>
        <strain evidence="9">Edinburgh</strain>
    </source>
</reference>
<comment type="function">
    <text evidence="8">Sodium-phosphate symporter.</text>
</comment>
<dbReference type="InterPro" id="IPR001204">
    <property type="entry name" value="Phos_transporter"/>
</dbReference>
<dbReference type="STRING" id="70415.A0A5S6QER9"/>
<feature type="transmembrane region" description="Helical" evidence="8">
    <location>
        <begin position="94"/>
        <end position="115"/>
    </location>
</feature>
<keyword evidence="4 8" id="KW-0592">Phosphate transport</keyword>
<dbReference type="GO" id="GO:0035435">
    <property type="term" value="P:phosphate ion transmembrane transport"/>
    <property type="evidence" value="ECO:0007669"/>
    <property type="project" value="TreeGrafter"/>
</dbReference>
<dbReference type="WBParaSite" id="TMUE_1000005718.1">
    <property type="protein sequence ID" value="TMUE_1000005718.1"/>
    <property type="gene ID" value="WBGene00286704"/>
</dbReference>
<evidence type="ECO:0000256" key="3">
    <source>
        <dbReference type="ARBA" id="ARBA00022448"/>
    </source>
</evidence>
<dbReference type="WBParaSite" id="TMUE_1000005718.5">
    <property type="protein sequence ID" value="TMUE_1000005718.5"/>
    <property type="gene ID" value="WBGene00286704"/>
</dbReference>
<dbReference type="Proteomes" id="UP000046395">
    <property type="component" value="Unassembled WGS sequence"/>
</dbReference>
<dbReference type="PANTHER" id="PTHR11101">
    <property type="entry name" value="PHOSPHATE TRANSPORTER"/>
    <property type="match status" value="1"/>
</dbReference>
<evidence type="ECO:0000256" key="8">
    <source>
        <dbReference type="RuleBase" id="RU363058"/>
    </source>
</evidence>
<accession>A0A5S6QER9</accession>
<keyword evidence="5 8" id="KW-0812">Transmembrane</keyword>
<organism evidence="9 10">
    <name type="scientific">Trichuris muris</name>
    <name type="common">Mouse whipworm</name>
    <dbReference type="NCBI Taxonomy" id="70415"/>
    <lineage>
        <taxon>Eukaryota</taxon>
        <taxon>Metazoa</taxon>
        <taxon>Ecdysozoa</taxon>
        <taxon>Nematoda</taxon>
        <taxon>Enoplea</taxon>
        <taxon>Dorylaimia</taxon>
        <taxon>Trichinellida</taxon>
        <taxon>Trichuridae</taxon>
        <taxon>Trichuris</taxon>
    </lineage>
</organism>
<evidence type="ECO:0000256" key="1">
    <source>
        <dbReference type="ARBA" id="ARBA00004141"/>
    </source>
</evidence>
<feature type="transmembrane region" description="Helical" evidence="8">
    <location>
        <begin position="219"/>
        <end position="243"/>
    </location>
</feature>
<evidence type="ECO:0000256" key="4">
    <source>
        <dbReference type="ARBA" id="ARBA00022592"/>
    </source>
</evidence>
<feature type="transmembrane region" description="Helical" evidence="8">
    <location>
        <begin position="154"/>
        <end position="177"/>
    </location>
</feature>
<protein>
    <recommendedName>
        <fullName evidence="8">Phosphate transporter</fullName>
    </recommendedName>
</protein>